<keyword evidence="11" id="KW-0479">Metal-binding</keyword>
<keyword evidence="7 11" id="KW-0862">Zinc</keyword>
<evidence type="ECO:0000256" key="6">
    <source>
        <dbReference type="ARBA" id="ARBA00022801"/>
    </source>
</evidence>
<evidence type="ECO:0000256" key="2">
    <source>
        <dbReference type="ARBA" id="ARBA00004141"/>
    </source>
</evidence>
<organism evidence="13 14">
    <name type="scientific">Pokkaliibacter plantistimulans</name>
    <dbReference type="NCBI Taxonomy" id="1635171"/>
    <lineage>
        <taxon>Bacteria</taxon>
        <taxon>Pseudomonadati</taxon>
        <taxon>Pseudomonadota</taxon>
        <taxon>Gammaproteobacteria</taxon>
        <taxon>Oceanospirillales</taxon>
        <taxon>Balneatrichaceae</taxon>
        <taxon>Pokkaliibacter</taxon>
    </lineage>
</organism>
<dbReference type="PANTHER" id="PTHR42837:SF2">
    <property type="entry name" value="MEMBRANE METALLOPROTEASE ARASP2, CHLOROPLASTIC-RELATED"/>
    <property type="match status" value="1"/>
</dbReference>
<comment type="caution">
    <text evidence="13">The sequence shown here is derived from an EMBL/GenBank/DDBJ whole genome shotgun (WGS) entry which is preliminary data.</text>
</comment>
<evidence type="ECO:0000256" key="9">
    <source>
        <dbReference type="ARBA" id="ARBA00023049"/>
    </source>
</evidence>
<keyword evidence="8 11" id="KW-1133">Transmembrane helix</keyword>
<evidence type="ECO:0000256" key="7">
    <source>
        <dbReference type="ARBA" id="ARBA00022833"/>
    </source>
</evidence>
<dbReference type="PANTHER" id="PTHR42837">
    <property type="entry name" value="REGULATOR OF SIGMA-E PROTEASE RSEP"/>
    <property type="match status" value="1"/>
</dbReference>
<dbReference type="InterPro" id="IPR041489">
    <property type="entry name" value="PDZ_6"/>
</dbReference>
<evidence type="ECO:0000313" key="14">
    <source>
        <dbReference type="Proteomes" id="UP000248090"/>
    </source>
</evidence>
<feature type="transmembrane region" description="Helical" evidence="11">
    <location>
        <begin position="6"/>
        <end position="25"/>
    </location>
</feature>
<evidence type="ECO:0000256" key="1">
    <source>
        <dbReference type="ARBA" id="ARBA00001947"/>
    </source>
</evidence>
<feature type="transmembrane region" description="Helical" evidence="11">
    <location>
        <begin position="94"/>
        <end position="115"/>
    </location>
</feature>
<dbReference type="SMART" id="SM00228">
    <property type="entry name" value="PDZ"/>
    <property type="match status" value="2"/>
</dbReference>
<dbReference type="SUPFAM" id="SSF50156">
    <property type="entry name" value="PDZ domain-like"/>
    <property type="match status" value="2"/>
</dbReference>
<reference evidence="13 14" key="1">
    <citation type="submission" date="2015-03" db="EMBL/GenBank/DDBJ databases">
        <authorList>
            <person name="Krishnan R."/>
            <person name="Midha S."/>
            <person name="Patil P.B."/>
            <person name="Rameshkumar N."/>
        </authorList>
    </citation>
    <scope>NUCLEOTIDE SEQUENCE [LARGE SCALE GENOMIC DNA]</scope>
    <source>
        <strain evidence="13 14">L1E11</strain>
    </source>
</reference>
<dbReference type="Gene3D" id="2.30.42.10">
    <property type="match status" value="2"/>
</dbReference>
<evidence type="ECO:0000256" key="5">
    <source>
        <dbReference type="ARBA" id="ARBA00022692"/>
    </source>
</evidence>
<dbReference type="InterPro" id="IPR036034">
    <property type="entry name" value="PDZ_sf"/>
</dbReference>
<evidence type="ECO:0000259" key="12">
    <source>
        <dbReference type="PROSITE" id="PS50106"/>
    </source>
</evidence>
<feature type="transmembrane region" description="Helical" evidence="11">
    <location>
        <begin position="421"/>
        <end position="442"/>
    </location>
</feature>
<evidence type="ECO:0000256" key="11">
    <source>
        <dbReference type="RuleBase" id="RU362031"/>
    </source>
</evidence>
<dbReference type="Pfam" id="PF02163">
    <property type="entry name" value="Peptidase_M50"/>
    <property type="match status" value="1"/>
</dbReference>
<dbReference type="EMBL" id="LAPT01000005">
    <property type="protein sequence ID" value="PXF32913.1"/>
    <property type="molecule type" value="Genomic_DNA"/>
</dbReference>
<keyword evidence="4" id="KW-0645">Protease</keyword>
<dbReference type="InterPro" id="IPR008915">
    <property type="entry name" value="Peptidase_M50"/>
</dbReference>
<comment type="similarity">
    <text evidence="3 11">Belongs to the peptidase M50B family.</text>
</comment>
<dbReference type="Proteomes" id="UP000248090">
    <property type="component" value="Unassembled WGS sequence"/>
</dbReference>
<comment type="subcellular location">
    <subcellularLocation>
        <location evidence="2">Membrane</location>
        <topology evidence="2">Multi-pass membrane protein</topology>
    </subcellularLocation>
</comment>
<dbReference type="EC" id="3.4.24.-" evidence="11"/>
<keyword evidence="9 11" id="KW-0482">Metalloprotease</keyword>
<evidence type="ECO:0000256" key="10">
    <source>
        <dbReference type="ARBA" id="ARBA00023136"/>
    </source>
</evidence>
<sequence length="448" mass="48257">MTNLIALIVTLGILVTIHEYGHFWVARRCGVRVLRFSVGFGKPLLSWHDRHGTEFCIAVIPLGGYVRMLDEREGEVAESERAFAFNTKTVFQRFAIVAAGPMINIIFAVLVYWWLFVIGVQTIVPVIGEVVPGSPAALVQVPVNAEITAIDGHAVRSWEEVNTRLAALIGETTSVALDVKANDGKSIHYQLPIEQWLAKEAEPDLLNGIGMLPWRPHWDSIIGEVVPGQAAEAAGLKAGDKILGVDGVAISSWSQWVDIVQRHPGQSMQVALMRGAQQLGLTLTPHSKNSDVDGRVIGYIGAAPQVPVWPDAMKRTIHYGAVDAFAEALHKTSEMVSLMVASVGKLVSGLMSVESLGGPITIAKVAGASASSGLESFVSFLAYLSISLGVLNLLPIPMLDGGHLLFFLAEMVKGKPVSDTVQMISLRFGMVVLGGVMLLALYNDLMRL</sequence>
<evidence type="ECO:0000313" key="13">
    <source>
        <dbReference type="EMBL" id="PXF32913.1"/>
    </source>
</evidence>
<dbReference type="NCBIfam" id="TIGR00054">
    <property type="entry name" value="RIP metalloprotease RseP"/>
    <property type="match status" value="1"/>
</dbReference>
<keyword evidence="10 11" id="KW-0472">Membrane</keyword>
<dbReference type="InterPro" id="IPR004387">
    <property type="entry name" value="Pept_M50_Zn"/>
</dbReference>
<name>A0ABX5M5E1_9GAMM</name>
<dbReference type="CDD" id="cd06163">
    <property type="entry name" value="S2P-M50_PDZ_RseP-like"/>
    <property type="match status" value="2"/>
</dbReference>
<keyword evidence="5 11" id="KW-0812">Transmembrane</keyword>
<dbReference type="InterPro" id="IPR001478">
    <property type="entry name" value="PDZ"/>
</dbReference>
<feature type="domain" description="PDZ" evidence="12">
    <location>
        <begin position="221"/>
        <end position="252"/>
    </location>
</feature>
<evidence type="ECO:0000256" key="4">
    <source>
        <dbReference type="ARBA" id="ARBA00022670"/>
    </source>
</evidence>
<evidence type="ECO:0000256" key="8">
    <source>
        <dbReference type="ARBA" id="ARBA00022989"/>
    </source>
</evidence>
<feature type="transmembrane region" description="Helical" evidence="11">
    <location>
        <begin position="380"/>
        <end position="409"/>
    </location>
</feature>
<dbReference type="PROSITE" id="PS50106">
    <property type="entry name" value="PDZ"/>
    <property type="match status" value="1"/>
</dbReference>
<evidence type="ECO:0000256" key="3">
    <source>
        <dbReference type="ARBA" id="ARBA00007931"/>
    </source>
</evidence>
<gene>
    <name evidence="13" type="ORF">WH50_01850</name>
</gene>
<proteinExistence type="inferred from homology"/>
<protein>
    <recommendedName>
        <fullName evidence="11">Zinc metalloprotease</fullName>
        <ecNumber evidence="11">3.4.24.-</ecNumber>
    </recommendedName>
</protein>
<accession>A0ABX5M5E1</accession>
<dbReference type="RefSeq" id="WP_110185773.1">
    <property type="nucleotide sequence ID" value="NZ_CP177354.1"/>
</dbReference>
<keyword evidence="14" id="KW-1185">Reference proteome</keyword>
<dbReference type="Pfam" id="PF17820">
    <property type="entry name" value="PDZ_6"/>
    <property type="match status" value="1"/>
</dbReference>
<keyword evidence="6 11" id="KW-0378">Hydrolase</keyword>
<comment type="cofactor">
    <cofactor evidence="1 11">
        <name>Zn(2+)</name>
        <dbReference type="ChEBI" id="CHEBI:29105"/>
    </cofactor>
</comment>